<evidence type="ECO:0000313" key="5">
    <source>
        <dbReference type="EMBL" id="KGY10524.1"/>
    </source>
</evidence>
<dbReference type="PANTHER" id="PTHR45138">
    <property type="entry name" value="REGULATORY COMPONENTS OF SENSORY TRANSDUCTION SYSTEM"/>
    <property type="match status" value="1"/>
</dbReference>
<feature type="transmembrane region" description="Helical" evidence="3">
    <location>
        <begin position="165"/>
        <end position="187"/>
    </location>
</feature>
<dbReference type="AlphaFoldDB" id="A0A0A5I472"/>
<name>A0A0A5I472_PHOS4</name>
<dbReference type="GO" id="GO:0043709">
    <property type="term" value="P:cell adhesion involved in single-species biofilm formation"/>
    <property type="evidence" value="ECO:0007669"/>
    <property type="project" value="TreeGrafter"/>
</dbReference>
<dbReference type="STRING" id="379097.SE23_04130"/>
<dbReference type="SUPFAM" id="SSF55073">
    <property type="entry name" value="Nucleotide cyclase"/>
    <property type="match status" value="1"/>
</dbReference>
<comment type="caution">
    <text evidence="5">The sequence shown here is derived from an EMBL/GenBank/DDBJ whole genome shotgun (WGS) entry which is preliminary data.</text>
</comment>
<organism evidence="5 6">
    <name type="scientific">Photobacterium sp. (strain ATCC 43367)</name>
    <dbReference type="NCBI Taxonomy" id="379097"/>
    <lineage>
        <taxon>Bacteria</taxon>
        <taxon>Pseudomonadati</taxon>
        <taxon>Pseudomonadota</taxon>
        <taxon>Gammaproteobacteria</taxon>
        <taxon>Vibrionales</taxon>
        <taxon>Vibrionaceae</taxon>
        <taxon>Vibrio</taxon>
        <taxon>Vibrio oreintalis group</taxon>
    </lineage>
</organism>
<feature type="transmembrane region" description="Helical" evidence="3">
    <location>
        <begin position="62"/>
        <end position="78"/>
    </location>
</feature>
<evidence type="ECO:0000259" key="4">
    <source>
        <dbReference type="PROSITE" id="PS50887"/>
    </source>
</evidence>
<dbReference type="CDD" id="cd01949">
    <property type="entry name" value="GGDEF"/>
    <property type="match status" value="1"/>
</dbReference>
<dbReference type="InterPro" id="IPR000160">
    <property type="entry name" value="GGDEF_dom"/>
</dbReference>
<gene>
    <name evidence="5" type="ORF">NM06_01570</name>
</gene>
<feature type="transmembrane region" description="Helical" evidence="3">
    <location>
        <begin position="12"/>
        <end position="32"/>
    </location>
</feature>
<accession>A0A0A5I472</accession>
<reference evidence="5 6" key="1">
    <citation type="submission" date="2014-10" db="EMBL/GenBank/DDBJ databases">
        <title>Genome sequencing of Vibrio sinaloensis T08.</title>
        <authorList>
            <person name="Chan K.-G."/>
            <person name="Mohamad N.I."/>
        </authorList>
    </citation>
    <scope>NUCLEOTIDE SEQUENCE [LARGE SCALE GENOMIC DNA]</scope>
    <source>
        <strain evidence="5 6">T08</strain>
    </source>
</reference>
<dbReference type="RefSeq" id="WP_038187255.1">
    <property type="nucleotide sequence ID" value="NZ_JRWP01000003.1"/>
</dbReference>
<dbReference type="EC" id="2.7.7.65" evidence="1"/>
<keyword evidence="3" id="KW-0472">Membrane</keyword>
<feature type="transmembrane region" description="Helical" evidence="3">
    <location>
        <begin position="90"/>
        <end position="110"/>
    </location>
</feature>
<proteinExistence type="predicted"/>
<keyword evidence="3" id="KW-0812">Transmembrane</keyword>
<protein>
    <recommendedName>
        <fullName evidence="1">diguanylate cyclase</fullName>
        <ecNumber evidence="1">2.7.7.65</ecNumber>
    </recommendedName>
</protein>
<keyword evidence="3" id="KW-1133">Transmembrane helix</keyword>
<dbReference type="InterPro" id="IPR043128">
    <property type="entry name" value="Rev_trsase/Diguanyl_cyclase"/>
</dbReference>
<dbReference type="GO" id="GO:0005886">
    <property type="term" value="C:plasma membrane"/>
    <property type="evidence" value="ECO:0007669"/>
    <property type="project" value="TreeGrafter"/>
</dbReference>
<feature type="transmembrane region" description="Helical" evidence="3">
    <location>
        <begin position="122"/>
        <end position="140"/>
    </location>
</feature>
<dbReference type="InterPro" id="IPR029787">
    <property type="entry name" value="Nucleotide_cyclase"/>
</dbReference>
<dbReference type="Pfam" id="PF00990">
    <property type="entry name" value="GGDEF"/>
    <property type="match status" value="1"/>
</dbReference>
<dbReference type="Proteomes" id="UP000030451">
    <property type="component" value="Unassembled WGS sequence"/>
</dbReference>
<evidence type="ECO:0000256" key="3">
    <source>
        <dbReference type="SAM" id="Phobius"/>
    </source>
</evidence>
<dbReference type="PROSITE" id="PS50887">
    <property type="entry name" value="GGDEF"/>
    <property type="match status" value="1"/>
</dbReference>
<dbReference type="OrthoDB" id="9812260at2"/>
<feature type="domain" description="GGDEF" evidence="4">
    <location>
        <begin position="261"/>
        <end position="411"/>
    </location>
</feature>
<feature type="transmembrane region" description="Helical" evidence="3">
    <location>
        <begin position="38"/>
        <end position="55"/>
    </location>
</feature>
<dbReference type="PANTHER" id="PTHR45138:SF9">
    <property type="entry name" value="DIGUANYLATE CYCLASE DGCM-RELATED"/>
    <property type="match status" value="1"/>
</dbReference>
<evidence type="ECO:0000256" key="2">
    <source>
        <dbReference type="ARBA" id="ARBA00034247"/>
    </source>
</evidence>
<evidence type="ECO:0000256" key="1">
    <source>
        <dbReference type="ARBA" id="ARBA00012528"/>
    </source>
</evidence>
<dbReference type="SMART" id="SM00267">
    <property type="entry name" value="GGDEF"/>
    <property type="match status" value="1"/>
</dbReference>
<dbReference type="GO" id="GO:0052621">
    <property type="term" value="F:diguanylate cyclase activity"/>
    <property type="evidence" value="ECO:0007669"/>
    <property type="project" value="UniProtKB-EC"/>
</dbReference>
<sequence>MSFSIVSSHWFRLLFPLMLLAFIYFGLDSAIGFTQSNLGILSNLPYVLFLCCFALSHAFKQSRIAMCSVAMIGAYWFIQNRLQSPLSSGTTILELSLLAFILPVALALVFSHKNNVLFSKSFLVYLVTLALLVGWCYLILDHFSKGGFDNINNTFLFVVSNVSKIPFILVVYSLAIVLTFAICVASLNRIIDAVIYSSALLASVTFVYFHVPYISSMMFSLSGVILLIYLLSASYELAFKDLLTDIPGRLALETDLKYLGRKYTIAMIDIDHFKAFNDTYGHDTGDDVLRLVASKMKHVGGGARIYRYGGEEFTVLFKGKWADQARDHLEILRASIESYEMVLRDQDTRPKDHKAGQKKRKGSKNGDVVTITISIGVCDSRETSEVKAVMKSADEALYRAKKSGRNQVCLN</sequence>
<evidence type="ECO:0000313" key="6">
    <source>
        <dbReference type="Proteomes" id="UP000030451"/>
    </source>
</evidence>
<dbReference type="InterPro" id="IPR050469">
    <property type="entry name" value="Diguanylate_Cyclase"/>
</dbReference>
<dbReference type="Gene3D" id="3.30.70.270">
    <property type="match status" value="1"/>
</dbReference>
<feature type="transmembrane region" description="Helical" evidence="3">
    <location>
        <begin position="194"/>
        <end position="211"/>
    </location>
</feature>
<dbReference type="EMBL" id="JRWP01000003">
    <property type="protein sequence ID" value="KGY10524.1"/>
    <property type="molecule type" value="Genomic_DNA"/>
</dbReference>
<feature type="transmembrane region" description="Helical" evidence="3">
    <location>
        <begin position="217"/>
        <end position="239"/>
    </location>
</feature>
<comment type="catalytic activity">
    <reaction evidence="2">
        <text>2 GTP = 3',3'-c-di-GMP + 2 diphosphate</text>
        <dbReference type="Rhea" id="RHEA:24898"/>
        <dbReference type="ChEBI" id="CHEBI:33019"/>
        <dbReference type="ChEBI" id="CHEBI:37565"/>
        <dbReference type="ChEBI" id="CHEBI:58805"/>
        <dbReference type="EC" id="2.7.7.65"/>
    </reaction>
</comment>
<dbReference type="NCBIfam" id="TIGR00254">
    <property type="entry name" value="GGDEF"/>
    <property type="match status" value="1"/>
</dbReference>
<dbReference type="GO" id="GO:1902201">
    <property type="term" value="P:negative regulation of bacterial-type flagellum-dependent cell motility"/>
    <property type="evidence" value="ECO:0007669"/>
    <property type="project" value="TreeGrafter"/>
</dbReference>